<dbReference type="OrthoDB" id="9762420at2"/>
<dbReference type="RefSeq" id="WP_013148881.1">
    <property type="nucleotide sequence ID" value="NC_014207.1"/>
</dbReference>
<organism evidence="2 3">
    <name type="scientific">Methylotenera versatilis (strain 301)</name>
    <dbReference type="NCBI Taxonomy" id="666681"/>
    <lineage>
        <taxon>Bacteria</taxon>
        <taxon>Pseudomonadati</taxon>
        <taxon>Pseudomonadota</taxon>
        <taxon>Betaproteobacteria</taxon>
        <taxon>Nitrosomonadales</taxon>
        <taxon>Methylophilaceae</taxon>
        <taxon>Methylotenera</taxon>
    </lineage>
</organism>
<dbReference type="SUPFAM" id="SSF69255">
    <property type="entry name" value="gp5 N-terminal domain-like"/>
    <property type="match status" value="1"/>
</dbReference>
<reference evidence="3" key="1">
    <citation type="submission" date="2010-05" db="EMBL/GenBank/DDBJ databases">
        <title>Complete sequence of Methylotenera sp. 301.</title>
        <authorList>
            <person name="Lucas S."/>
            <person name="Copeland A."/>
            <person name="Lapidus A."/>
            <person name="Cheng J.-F."/>
            <person name="Bruce D."/>
            <person name="Goodwin L."/>
            <person name="Pitluck S."/>
            <person name="Clum A."/>
            <person name="Land M."/>
            <person name="Hauser L."/>
            <person name="Kyrpides N."/>
            <person name="Ivanova N."/>
            <person name="Chistoservova L."/>
            <person name="Kalyuzhnaya M."/>
            <person name="Woyke T."/>
        </authorList>
    </citation>
    <scope>NUCLEOTIDE SEQUENCE [LARGE SCALE GENOMIC DNA]</scope>
    <source>
        <strain evidence="3">301</strain>
    </source>
</reference>
<protein>
    <recommendedName>
        <fullName evidence="1">Gp5/Type VI secretion system Vgr protein OB-fold domain-containing protein</fullName>
    </recommendedName>
</protein>
<accession>D7DLA2</accession>
<sequence length="173" mass="18338">MSQSKKYYGKYRGTVFNNVDPEQLGRIMAIVPDVHGVTPTAWALPCMPIAGNQQGIYVVPHIGDAVWIEFEQGDSEHPIWVGGFWSSMAEVPSAALAGNLTEPNIVIQSRLQQSVVISDMPPSPNTGGVILHSSNGASIIVNDVGIFISNGKGAIISMVGPTVSINNGALEII</sequence>
<proteinExistence type="predicted"/>
<dbReference type="EMBL" id="CP002056">
    <property type="protein sequence ID" value="ADI30573.1"/>
    <property type="molecule type" value="Genomic_DNA"/>
</dbReference>
<dbReference type="AlphaFoldDB" id="D7DLA2"/>
<dbReference type="InterPro" id="IPR037026">
    <property type="entry name" value="Vgr_OB-fold_dom_sf"/>
</dbReference>
<evidence type="ECO:0000313" key="2">
    <source>
        <dbReference type="EMBL" id="ADI30573.1"/>
    </source>
</evidence>
<evidence type="ECO:0000259" key="1">
    <source>
        <dbReference type="Pfam" id="PF04717"/>
    </source>
</evidence>
<dbReference type="eggNOG" id="COG3501">
    <property type="taxonomic scope" value="Bacteria"/>
</dbReference>
<keyword evidence="3" id="KW-1185">Reference proteome</keyword>
<evidence type="ECO:0000313" key="3">
    <source>
        <dbReference type="Proteomes" id="UP000000383"/>
    </source>
</evidence>
<feature type="domain" description="Gp5/Type VI secretion system Vgr protein OB-fold" evidence="1">
    <location>
        <begin position="11"/>
        <end position="85"/>
    </location>
</feature>
<dbReference type="HOGENOM" id="CLU_019505_1_0_4"/>
<dbReference type="Gene3D" id="2.40.50.230">
    <property type="entry name" value="Gp5 N-terminal domain"/>
    <property type="match status" value="1"/>
</dbReference>
<dbReference type="STRING" id="666681.M301_2206"/>
<dbReference type="KEGG" id="meh:M301_2206"/>
<gene>
    <name evidence="2" type="ordered locus">M301_2206</name>
</gene>
<dbReference type="Proteomes" id="UP000000383">
    <property type="component" value="Chromosome"/>
</dbReference>
<dbReference type="InterPro" id="IPR006531">
    <property type="entry name" value="Gp5/Vgr_OB"/>
</dbReference>
<dbReference type="Pfam" id="PF04717">
    <property type="entry name" value="Phage_base_V"/>
    <property type="match status" value="1"/>
</dbReference>
<name>D7DLA2_METV0</name>
<reference evidence="2 3" key="2">
    <citation type="journal article" date="2011" name="J. Bacteriol.">
        <title>Genomes of three methylotrophs from a single niche uncover genetic and metabolic divergence of Methylophilaceae.</title>
        <authorList>
            <person name="Lapidus A."/>
            <person name="Clum A."/>
            <person name="Labutti K."/>
            <person name="Kaluzhnaya M.G."/>
            <person name="Lim S."/>
            <person name="Beck D.A."/>
            <person name="Glavina Del Rio T."/>
            <person name="Nolan M."/>
            <person name="Mavromatis K."/>
            <person name="Huntemann M."/>
            <person name="Lucas S."/>
            <person name="Lidstrom M.E."/>
            <person name="Ivanova N."/>
            <person name="Chistoserdova L."/>
        </authorList>
    </citation>
    <scope>NUCLEOTIDE SEQUENCE [LARGE SCALE GENOMIC DNA]</scope>
    <source>
        <strain evidence="2 3">301</strain>
    </source>
</reference>